<feature type="compositionally biased region" description="Pro residues" evidence="1">
    <location>
        <begin position="297"/>
        <end position="315"/>
    </location>
</feature>
<dbReference type="RefSeq" id="WP_101395669.1">
    <property type="nucleotide sequence ID" value="NZ_PJNE01000001.1"/>
</dbReference>
<dbReference type="SUPFAM" id="SSF47090">
    <property type="entry name" value="PGBD-like"/>
    <property type="match status" value="4"/>
</dbReference>
<evidence type="ECO:0000313" key="6">
    <source>
        <dbReference type="Proteomes" id="UP000233781"/>
    </source>
</evidence>
<keyword evidence="2" id="KW-0732">Signal</keyword>
<reference evidence="5 6" key="1">
    <citation type="submission" date="2017-12" db="EMBL/GenBank/DDBJ databases">
        <title>Sequencing the genomes of 1000 Actinobacteria strains.</title>
        <authorList>
            <person name="Klenk H.-P."/>
        </authorList>
    </citation>
    <scope>NUCLEOTIDE SEQUENCE [LARGE SCALE GENOMIC DNA]</scope>
    <source>
        <strain evidence="5 6">DSM 12806</strain>
    </source>
</reference>
<dbReference type="Pfam" id="PF26571">
    <property type="entry name" value="VldE"/>
    <property type="match status" value="1"/>
</dbReference>
<feature type="compositionally biased region" description="Low complexity" evidence="1">
    <location>
        <begin position="316"/>
        <end position="325"/>
    </location>
</feature>
<name>A0A2N3YK29_9MICO</name>
<gene>
    <name evidence="5" type="ORF">ATL31_2051</name>
</gene>
<feature type="domain" description="Peptidoglycan binding-like" evidence="3">
    <location>
        <begin position="511"/>
        <end position="555"/>
    </location>
</feature>
<dbReference type="InterPro" id="IPR036365">
    <property type="entry name" value="PGBD-like_sf"/>
</dbReference>
<evidence type="ECO:0000259" key="4">
    <source>
        <dbReference type="Pfam" id="PF26571"/>
    </source>
</evidence>
<dbReference type="InterPro" id="IPR002477">
    <property type="entry name" value="Peptidoglycan-bd-like"/>
</dbReference>
<keyword evidence="5" id="KW-0378">Hydrolase</keyword>
<dbReference type="EMBL" id="PJNE01000001">
    <property type="protein sequence ID" value="PKW27213.1"/>
    <property type="molecule type" value="Genomic_DNA"/>
</dbReference>
<dbReference type="GO" id="GO:0016787">
    <property type="term" value="F:hydrolase activity"/>
    <property type="evidence" value="ECO:0007669"/>
    <property type="project" value="UniProtKB-KW"/>
</dbReference>
<feature type="chain" id="PRO_5014846488" evidence="2">
    <location>
        <begin position="39"/>
        <end position="561"/>
    </location>
</feature>
<keyword evidence="6" id="KW-1185">Reference proteome</keyword>
<evidence type="ECO:0000313" key="5">
    <source>
        <dbReference type="EMBL" id="PKW27213.1"/>
    </source>
</evidence>
<dbReference type="AlphaFoldDB" id="A0A2N3YK29"/>
<dbReference type="Gene3D" id="1.10.101.10">
    <property type="entry name" value="PGBD-like superfamily/PGBD"/>
    <property type="match status" value="4"/>
</dbReference>
<comment type="caution">
    <text evidence="5">The sequence shown here is derived from an EMBL/GenBank/DDBJ whole genome shotgun (WGS) entry which is preliminary data.</text>
</comment>
<dbReference type="Pfam" id="PF01471">
    <property type="entry name" value="PG_binding_1"/>
    <property type="match status" value="4"/>
</dbReference>
<sequence length="561" mass="58490">MALPKHASPSPWRGPARALGALSASVIALPLAGGAAHAATIPFPKPSRSLPSGLDVAPPYQKGVLCLTESQPGPIAFAKLLNATYGSHVYGVLRKCDQEHGEGRALDWMLDASKPADLALGNALTRWLAAPDAQGRPAAMARRFGINYMIWNRQIWKAWAPERGWTAYTGSSPHRDHIHLSFTWDGAYARTSWWTGVPVTSYLTGPRAGSTPVPTTPPSTNLKDYVNVTLRRGSSGSAVSVLQKAMGGLVVDSSFGPATETRVRAYQQSKGLTVTGVVDSRVWNALIADTGSSTPVPATPTPPAPATPTPTPATPPAGSVSTPATSPLARYAGVTLRLWSRGAAVTAMQRAVGGLATDGSFGPATLARVKVWQKSKGLAVDGVIDAKDWKVLVAATTPAAATPRPTGSTGTAVATPSLSTEFTAYKASLLKRGASGTAVKVLQRGIGGLAVDGGFGPATESRVKVFQKAAKLPVTGAVDRRTWDAIERTVHPLLPYWGVVLKRGAHGSSVSALQRALRITADGSYGPATEAAVKAAQKAAHLAQTGVVATLTWKAVEARMR</sequence>
<feature type="domain" description="Peptidoglycan binding-like" evidence="3">
    <location>
        <begin position="250"/>
        <end position="286"/>
    </location>
</feature>
<organism evidence="5 6">
    <name type="scientific">Phycicoccus duodecadis</name>
    <dbReference type="NCBI Taxonomy" id="173053"/>
    <lineage>
        <taxon>Bacteria</taxon>
        <taxon>Bacillati</taxon>
        <taxon>Actinomycetota</taxon>
        <taxon>Actinomycetes</taxon>
        <taxon>Micrococcales</taxon>
        <taxon>Intrasporangiaceae</taxon>
        <taxon>Phycicoccus</taxon>
    </lineage>
</organism>
<evidence type="ECO:0000259" key="3">
    <source>
        <dbReference type="Pfam" id="PF01471"/>
    </source>
</evidence>
<dbReference type="Proteomes" id="UP000233781">
    <property type="component" value="Unassembled WGS sequence"/>
</dbReference>
<dbReference type="OrthoDB" id="5181100at2"/>
<evidence type="ECO:0000256" key="1">
    <source>
        <dbReference type="SAM" id="MobiDB-lite"/>
    </source>
</evidence>
<feature type="region of interest" description="Disordered" evidence="1">
    <location>
        <begin position="290"/>
        <end position="325"/>
    </location>
</feature>
<dbReference type="InterPro" id="IPR036366">
    <property type="entry name" value="PGBDSf"/>
</dbReference>
<feature type="domain" description="Peptidoglycan binding-like" evidence="3">
    <location>
        <begin position="450"/>
        <end position="486"/>
    </location>
</feature>
<feature type="domain" description="Peptidoglycan binding-like" evidence="3">
    <location>
        <begin position="356"/>
        <end position="392"/>
    </location>
</feature>
<protein>
    <submittedName>
        <fullName evidence="5">Peptidoglycan hydrolase-like protein with peptidoglycan-binding domain</fullName>
    </submittedName>
</protein>
<feature type="signal peptide" evidence="2">
    <location>
        <begin position="1"/>
        <end position="38"/>
    </location>
</feature>
<evidence type="ECO:0000256" key="2">
    <source>
        <dbReference type="SAM" id="SignalP"/>
    </source>
</evidence>
<dbReference type="InterPro" id="IPR058593">
    <property type="entry name" value="ARB_07466-like_C"/>
</dbReference>
<accession>A0A2N3YK29</accession>
<feature type="domain" description="ARB-07466-like C-terminal" evidence="4">
    <location>
        <begin position="71"/>
        <end position="178"/>
    </location>
</feature>
<proteinExistence type="predicted"/>